<gene>
    <name evidence="1" type="ORF">BJ970_005962</name>
</gene>
<dbReference type="EMBL" id="JACHIW010000002">
    <property type="protein sequence ID" value="MBB5158363.1"/>
    <property type="molecule type" value="Genomic_DNA"/>
</dbReference>
<evidence type="ECO:0000313" key="1">
    <source>
        <dbReference type="EMBL" id="MBB5158363.1"/>
    </source>
</evidence>
<proteinExistence type="predicted"/>
<dbReference type="AlphaFoldDB" id="A0A840QJW6"/>
<keyword evidence="2" id="KW-1185">Reference proteome</keyword>
<protein>
    <submittedName>
        <fullName evidence="1">Uncharacterized protein</fullName>
    </submittedName>
</protein>
<dbReference type="Proteomes" id="UP000584374">
    <property type="component" value="Unassembled WGS sequence"/>
</dbReference>
<organism evidence="1 2">
    <name type="scientific">Saccharopolyspora phatthalungensis</name>
    <dbReference type="NCBI Taxonomy" id="664693"/>
    <lineage>
        <taxon>Bacteria</taxon>
        <taxon>Bacillati</taxon>
        <taxon>Actinomycetota</taxon>
        <taxon>Actinomycetes</taxon>
        <taxon>Pseudonocardiales</taxon>
        <taxon>Pseudonocardiaceae</taxon>
        <taxon>Saccharopolyspora</taxon>
    </lineage>
</organism>
<sequence>MAETPAAGTWTSGLAKPCGGRLAVRELHAQDDKRGAARSRRRGVEIGLIGMLIRHRAEPTLRGAIA</sequence>
<name>A0A840QJW6_9PSEU</name>
<comment type="caution">
    <text evidence="1">The sequence shown here is derived from an EMBL/GenBank/DDBJ whole genome shotgun (WGS) entry which is preliminary data.</text>
</comment>
<accession>A0A840QJW6</accession>
<dbReference type="RefSeq" id="WP_184730078.1">
    <property type="nucleotide sequence ID" value="NZ_JACHIW010000002.1"/>
</dbReference>
<evidence type="ECO:0000313" key="2">
    <source>
        <dbReference type="Proteomes" id="UP000584374"/>
    </source>
</evidence>
<reference evidence="1 2" key="1">
    <citation type="submission" date="2020-08" db="EMBL/GenBank/DDBJ databases">
        <title>Sequencing the genomes of 1000 actinobacteria strains.</title>
        <authorList>
            <person name="Klenk H.-P."/>
        </authorList>
    </citation>
    <scope>NUCLEOTIDE SEQUENCE [LARGE SCALE GENOMIC DNA]</scope>
    <source>
        <strain evidence="1 2">DSM 45584</strain>
    </source>
</reference>